<accession>A0A1H3DBF2</accession>
<evidence type="ECO:0000313" key="4">
    <source>
        <dbReference type="Proteomes" id="UP000199529"/>
    </source>
</evidence>
<dbReference type="EMBL" id="FNOK01000013">
    <property type="protein sequence ID" value="SDX63468.1"/>
    <property type="molecule type" value="Genomic_DNA"/>
</dbReference>
<gene>
    <name evidence="3" type="ORF">SAMN05216215_101333</name>
</gene>
<dbReference type="InterPro" id="IPR047137">
    <property type="entry name" value="ORF3"/>
</dbReference>
<dbReference type="PANTHER" id="PTHR33824">
    <property type="entry name" value="POLYKETIDE CYCLASE/DEHYDRASE AND LIPID TRANSPORT SUPERFAMILY PROTEIN"/>
    <property type="match status" value="1"/>
</dbReference>
<dbReference type="AlphaFoldDB" id="A0A1H3DBF2"/>
<proteinExistence type="predicted"/>
<dbReference type="Gene3D" id="3.30.530.20">
    <property type="match status" value="1"/>
</dbReference>
<reference evidence="4" key="1">
    <citation type="submission" date="2016-10" db="EMBL/GenBank/DDBJ databases">
        <authorList>
            <person name="Varghese N."/>
            <person name="Submissions S."/>
        </authorList>
    </citation>
    <scope>NUCLEOTIDE SEQUENCE [LARGE SCALE GENOMIC DNA]</scope>
    <source>
        <strain evidence="4">CGMCC 4.3530</strain>
    </source>
</reference>
<name>A0A1H3DBF2_9PSEU</name>
<dbReference type="SUPFAM" id="SSF55961">
    <property type="entry name" value="Bet v1-like"/>
    <property type="match status" value="1"/>
</dbReference>
<feature type="compositionally biased region" description="Acidic residues" evidence="1">
    <location>
        <begin position="293"/>
        <end position="374"/>
    </location>
</feature>
<evidence type="ECO:0000259" key="2">
    <source>
        <dbReference type="Pfam" id="PF03364"/>
    </source>
</evidence>
<dbReference type="PANTHER" id="PTHR33824:SF7">
    <property type="entry name" value="POLYKETIDE CYCLASE_DEHYDRASE AND LIPID TRANSPORT SUPERFAMILY PROTEIN"/>
    <property type="match status" value="1"/>
</dbReference>
<dbReference type="InterPro" id="IPR005031">
    <property type="entry name" value="COQ10_START"/>
</dbReference>
<keyword evidence="4" id="KW-1185">Reference proteome</keyword>
<organism evidence="3 4">
    <name type="scientific">Saccharopolyspora shandongensis</name>
    <dbReference type="NCBI Taxonomy" id="418495"/>
    <lineage>
        <taxon>Bacteria</taxon>
        <taxon>Bacillati</taxon>
        <taxon>Actinomycetota</taxon>
        <taxon>Actinomycetes</taxon>
        <taxon>Pseudonocardiales</taxon>
        <taxon>Pseudonocardiaceae</taxon>
        <taxon>Saccharopolyspora</taxon>
    </lineage>
</organism>
<evidence type="ECO:0000256" key="1">
    <source>
        <dbReference type="SAM" id="MobiDB-lite"/>
    </source>
</evidence>
<feature type="compositionally biased region" description="Basic and acidic residues" evidence="1">
    <location>
        <begin position="375"/>
        <end position="389"/>
    </location>
</feature>
<protein>
    <submittedName>
        <fullName evidence="3">Uncharacterized membrane protein</fullName>
    </submittedName>
</protein>
<feature type="region of interest" description="Disordered" evidence="1">
    <location>
        <begin position="276"/>
        <end position="389"/>
    </location>
</feature>
<dbReference type="CDD" id="cd07817">
    <property type="entry name" value="SRPBCC_8"/>
    <property type="match status" value="1"/>
</dbReference>
<dbReference type="InterPro" id="IPR023393">
    <property type="entry name" value="START-like_dom_sf"/>
</dbReference>
<evidence type="ECO:0000313" key="3">
    <source>
        <dbReference type="EMBL" id="SDX63468.1"/>
    </source>
</evidence>
<sequence>MAEQPDGRRSGSGGLLSELPLEPLKAGLQDLLTAAGERAAGFVSDKVEGMTEKLVESAENGGAGLMAAVTGGRELAAGGSPVKSALKAGFSGLKEKAKEKLGMGGGKGGKKGKAKVVNIIEHNDVGLPLRVVYDQWTRFEDFPDMTKKVLSVDQESDEKINWKAQIFLSKRSWEATIVEQVPDDRIIWTSTGAKGTVDGSVTFHELAPNMTRILLVLEYYPQGFFEKTAYMWRAQGRRVRADFKYIKRHMMTRTILEQDKIEGWRGEIRDREVVRTHEDALREEEEGYGREPAEEEEEYEGERAEVDEEPEGEEGEEEGYGDEEDEAERDEDYGEADEGAEAEEDEGYEDEEEYGDEDQEYREGDEGDEEDEEERGGRRSERVTSSRRR</sequence>
<dbReference type="Pfam" id="PF03364">
    <property type="entry name" value="Polyketide_cyc"/>
    <property type="match status" value="1"/>
</dbReference>
<feature type="domain" description="Coenzyme Q-binding protein COQ10 START" evidence="2">
    <location>
        <begin position="125"/>
        <end position="243"/>
    </location>
</feature>
<dbReference type="Proteomes" id="UP000199529">
    <property type="component" value="Unassembled WGS sequence"/>
</dbReference>
<dbReference type="STRING" id="418495.SAMN05216215_101333"/>